<evidence type="ECO:0000256" key="1">
    <source>
        <dbReference type="ARBA" id="ARBA00023015"/>
    </source>
</evidence>
<evidence type="ECO:0000313" key="7">
    <source>
        <dbReference type="Proteomes" id="UP000542674"/>
    </source>
</evidence>
<dbReference type="Pfam" id="PF18556">
    <property type="entry name" value="TetR_C_35"/>
    <property type="match status" value="1"/>
</dbReference>
<comment type="caution">
    <text evidence="6">The sequence shown here is derived from an EMBL/GenBank/DDBJ whole genome shotgun (WGS) entry which is preliminary data.</text>
</comment>
<dbReference type="GO" id="GO:0000976">
    <property type="term" value="F:transcription cis-regulatory region binding"/>
    <property type="evidence" value="ECO:0007669"/>
    <property type="project" value="TreeGrafter"/>
</dbReference>
<dbReference type="EMBL" id="JACHJS010000001">
    <property type="protein sequence ID" value="MBB4968740.1"/>
    <property type="molecule type" value="Genomic_DNA"/>
</dbReference>
<reference evidence="6 7" key="1">
    <citation type="submission" date="2020-08" db="EMBL/GenBank/DDBJ databases">
        <title>Sequencing the genomes of 1000 actinobacteria strains.</title>
        <authorList>
            <person name="Klenk H.-P."/>
        </authorList>
    </citation>
    <scope>NUCLEOTIDE SEQUENCE [LARGE SCALE GENOMIC DNA]</scope>
    <source>
        <strain evidence="6 7">DSM 45084</strain>
    </source>
</reference>
<feature type="DNA-binding region" description="H-T-H motif" evidence="4">
    <location>
        <begin position="25"/>
        <end position="44"/>
    </location>
</feature>
<evidence type="ECO:0000256" key="3">
    <source>
        <dbReference type="ARBA" id="ARBA00023163"/>
    </source>
</evidence>
<organism evidence="6 7">
    <name type="scientific">Saccharothrix violaceirubra</name>
    <dbReference type="NCBI Taxonomy" id="413306"/>
    <lineage>
        <taxon>Bacteria</taxon>
        <taxon>Bacillati</taxon>
        <taxon>Actinomycetota</taxon>
        <taxon>Actinomycetes</taxon>
        <taxon>Pseudonocardiales</taxon>
        <taxon>Pseudonocardiaceae</taxon>
        <taxon>Saccharothrix</taxon>
    </lineage>
</organism>
<dbReference type="InterPro" id="IPR009057">
    <property type="entry name" value="Homeodomain-like_sf"/>
</dbReference>
<name>A0A7W7T925_9PSEU</name>
<dbReference type="GO" id="GO:0003700">
    <property type="term" value="F:DNA-binding transcription factor activity"/>
    <property type="evidence" value="ECO:0007669"/>
    <property type="project" value="TreeGrafter"/>
</dbReference>
<keyword evidence="7" id="KW-1185">Reference proteome</keyword>
<dbReference type="Proteomes" id="UP000542674">
    <property type="component" value="Unassembled WGS sequence"/>
</dbReference>
<dbReference type="AlphaFoldDB" id="A0A7W7T925"/>
<dbReference type="RefSeq" id="WP_184674496.1">
    <property type="nucleotide sequence ID" value="NZ_BAABAI010000006.1"/>
</dbReference>
<gene>
    <name evidence="6" type="ORF">F4559_006099</name>
</gene>
<sequence>MTDLTRSMLDAAAGLIAAHGARGLRMADVATKAGVSRQTVYNEFRNKGRLVQAVALHKTAEFVDGLRERMAGCADPVDGLRAGFGFAFDLAASDPLARSVLGGAHAEDMLPMLTTRGRPVLDLATAAVAAHVREHWPLLTPERTALVADTAVRIAISHLLTPATCGVESVVEVTVSLIG</sequence>
<dbReference type="Pfam" id="PF00440">
    <property type="entry name" value="TetR_N"/>
    <property type="match status" value="1"/>
</dbReference>
<evidence type="ECO:0000259" key="5">
    <source>
        <dbReference type="PROSITE" id="PS50977"/>
    </source>
</evidence>
<evidence type="ECO:0000313" key="6">
    <source>
        <dbReference type="EMBL" id="MBB4968740.1"/>
    </source>
</evidence>
<evidence type="ECO:0000256" key="4">
    <source>
        <dbReference type="PROSITE-ProRule" id="PRU00335"/>
    </source>
</evidence>
<feature type="domain" description="HTH tetR-type" evidence="5">
    <location>
        <begin position="2"/>
        <end position="62"/>
    </location>
</feature>
<dbReference type="SUPFAM" id="SSF46689">
    <property type="entry name" value="Homeodomain-like"/>
    <property type="match status" value="1"/>
</dbReference>
<accession>A0A7W7T925</accession>
<keyword evidence="1" id="KW-0805">Transcription regulation</keyword>
<dbReference type="PANTHER" id="PTHR30055:SF234">
    <property type="entry name" value="HTH-TYPE TRANSCRIPTIONAL REGULATOR BETI"/>
    <property type="match status" value="1"/>
</dbReference>
<proteinExistence type="predicted"/>
<dbReference type="PROSITE" id="PS50977">
    <property type="entry name" value="HTH_TETR_2"/>
    <property type="match status" value="1"/>
</dbReference>
<protein>
    <submittedName>
        <fullName evidence="6">AcrR family transcriptional regulator</fullName>
    </submittedName>
</protein>
<dbReference type="PRINTS" id="PR00455">
    <property type="entry name" value="HTHTETR"/>
</dbReference>
<keyword evidence="2 4" id="KW-0238">DNA-binding</keyword>
<dbReference type="PANTHER" id="PTHR30055">
    <property type="entry name" value="HTH-TYPE TRANSCRIPTIONAL REGULATOR RUTR"/>
    <property type="match status" value="1"/>
</dbReference>
<dbReference type="Gene3D" id="1.10.357.10">
    <property type="entry name" value="Tetracycline Repressor, domain 2"/>
    <property type="match status" value="1"/>
</dbReference>
<dbReference type="InterPro" id="IPR001647">
    <property type="entry name" value="HTH_TetR"/>
</dbReference>
<dbReference type="InterPro" id="IPR040611">
    <property type="entry name" value="AlkX_C"/>
</dbReference>
<keyword evidence="3" id="KW-0804">Transcription</keyword>
<evidence type="ECO:0000256" key="2">
    <source>
        <dbReference type="ARBA" id="ARBA00023125"/>
    </source>
</evidence>
<dbReference type="InterPro" id="IPR050109">
    <property type="entry name" value="HTH-type_TetR-like_transc_reg"/>
</dbReference>